<dbReference type="EMBL" id="BAABJE010000001">
    <property type="protein sequence ID" value="GAA4782651.1"/>
    <property type="molecule type" value="Genomic_DNA"/>
</dbReference>
<proteinExistence type="predicted"/>
<dbReference type="NCBIfam" id="NF047331">
    <property type="entry name" value="phage_HTJ"/>
    <property type="match status" value="1"/>
</dbReference>
<evidence type="ECO:0000313" key="2">
    <source>
        <dbReference type="Proteomes" id="UP001499959"/>
    </source>
</evidence>
<evidence type="ECO:0000313" key="1">
    <source>
        <dbReference type="EMBL" id="GAA4782651.1"/>
    </source>
</evidence>
<organism evidence="1 2">
    <name type="scientific">Lysobacter hankyongensis</name>
    <dbReference type="NCBI Taxonomy" id="1176535"/>
    <lineage>
        <taxon>Bacteria</taxon>
        <taxon>Pseudomonadati</taxon>
        <taxon>Pseudomonadota</taxon>
        <taxon>Gammaproteobacteria</taxon>
        <taxon>Lysobacterales</taxon>
        <taxon>Lysobacteraceae</taxon>
        <taxon>Lysobacter</taxon>
    </lineage>
</organism>
<dbReference type="Proteomes" id="UP001499959">
    <property type="component" value="Unassembled WGS sequence"/>
</dbReference>
<keyword evidence="2" id="KW-1185">Reference proteome</keyword>
<protein>
    <recommendedName>
        <fullName evidence="3">Phage tail protein</fullName>
    </recommendedName>
</protein>
<dbReference type="RefSeq" id="WP_345301600.1">
    <property type="nucleotide sequence ID" value="NZ_BAABJE010000001.1"/>
</dbReference>
<sequence>MSYTPEQLAALERALATGEQRVTFGDRTVEYRSIDDLIAAIGVVRRGLEEQAIAAGTVKRRPRRVVVNTDKAT</sequence>
<comment type="caution">
    <text evidence="1">The sequence shown here is derived from an EMBL/GenBank/DDBJ whole genome shotgun (WGS) entry which is preliminary data.</text>
</comment>
<reference evidence="2" key="1">
    <citation type="journal article" date="2019" name="Int. J. Syst. Evol. Microbiol.">
        <title>The Global Catalogue of Microorganisms (GCM) 10K type strain sequencing project: providing services to taxonomists for standard genome sequencing and annotation.</title>
        <authorList>
            <consortium name="The Broad Institute Genomics Platform"/>
            <consortium name="The Broad Institute Genome Sequencing Center for Infectious Disease"/>
            <person name="Wu L."/>
            <person name="Ma J."/>
        </authorList>
    </citation>
    <scope>NUCLEOTIDE SEQUENCE [LARGE SCALE GENOMIC DNA]</scope>
    <source>
        <strain evidence="2">JCM 18204</strain>
    </source>
</reference>
<name>A0ABP9ALI8_9GAMM</name>
<gene>
    <name evidence="1" type="ORF">GCM10023307_04040</name>
</gene>
<evidence type="ECO:0008006" key="3">
    <source>
        <dbReference type="Google" id="ProtNLM"/>
    </source>
</evidence>
<accession>A0ABP9ALI8</accession>